<dbReference type="GO" id="GO:0009279">
    <property type="term" value="C:cell outer membrane"/>
    <property type="evidence" value="ECO:0007669"/>
    <property type="project" value="UniProtKB-SubCell"/>
</dbReference>
<dbReference type="InterPro" id="IPR008969">
    <property type="entry name" value="CarboxyPept-like_regulatory"/>
</dbReference>
<protein>
    <submittedName>
        <fullName evidence="14">TonB-dependent receptor</fullName>
    </submittedName>
</protein>
<evidence type="ECO:0000256" key="5">
    <source>
        <dbReference type="ARBA" id="ARBA00023077"/>
    </source>
</evidence>
<keyword evidence="3 8" id="KW-1134">Transmembrane beta strand</keyword>
<evidence type="ECO:0000313" key="15">
    <source>
        <dbReference type="Proteomes" id="UP000523161"/>
    </source>
</evidence>
<evidence type="ECO:0000256" key="7">
    <source>
        <dbReference type="ARBA" id="ARBA00023237"/>
    </source>
</evidence>
<dbReference type="RefSeq" id="WP_173500819.1">
    <property type="nucleotide sequence ID" value="NZ_JABSOD010000006.1"/>
</dbReference>
<organism evidence="14 15">
    <name type="scientific">Rheinheimera lutimaris</name>
    <dbReference type="NCBI Taxonomy" id="2740584"/>
    <lineage>
        <taxon>Bacteria</taxon>
        <taxon>Pseudomonadati</taxon>
        <taxon>Pseudomonadota</taxon>
        <taxon>Gammaproteobacteria</taxon>
        <taxon>Chromatiales</taxon>
        <taxon>Chromatiaceae</taxon>
        <taxon>Rheinheimera</taxon>
    </lineage>
</organism>
<keyword evidence="15" id="KW-1185">Reference proteome</keyword>
<keyword evidence="2 8" id="KW-0813">Transport</keyword>
<feature type="chain" id="PRO_5031006681" evidence="11">
    <location>
        <begin position="26"/>
        <end position="788"/>
    </location>
</feature>
<keyword evidence="14" id="KW-0675">Receptor</keyword>
<comment type="similarity">
    <text evidence="8 9">Belongs to the TonB-dependent receptor family.</text>
</comment>
<keyword evidence="4 8" id="KW-0812">Transmembrane</keyword>
<dbReference type="AlphaFoldDB" id="A0A7Y5AQB2"/>
<dbReference type="EMBL" id="JABSOD010000006">
    <property type="protein sequence ID" value="NRQ42581.1"/>
    <property type="molecule type" value="Genomic_DNA"/>
</dbReference>
<evidence type="ECO:0000259" key="13">
    <source>
        <dbReference type="Pfam" id="PF07715"/>
    </source>
</evidence>
<dbReference type="Pfam" id="PF07715">
    <property type="entry name" value="Plug"/>
    <property type="match status" value="1"/>
</dbReference>
<dbReference type="InterPro" id="IPR036942">
    <property type="entry name" value="Beta-barrel_TonB_sf"/>
</dbReference>
<feature type="signal peptide" evidence="11">
    <location>
        <begin position="1"/>
        <end position="25"/>
    </location>
</feature>
<dbReference type="Pfam" id="PF13620">
    <property type="entry name" value="CarboxypepD_reg"/>
    <property type="match status" value="1"/>
</dbReference>
<evidence type="ECO:0000256" key="2">
    <source>
        <dbReference type="ARBA" id="ARBA00022448"/>
    </source>
</evidence>
<dbReference type="SUPFAM" id="SSF56935">
    <property type="entry name" value="Porins"/>
    <property type="match status" value="1"/>
</dbReference>
<dbReference type="Pfam" id="PF00593">
    <property type="entry name" value="TonB_dep_Rec_b-barrel"/>
    <property type="match status" value="1"/>
</dbReference>
<evidence type="ECO:0000256" key="1">
    <source>
        <dbReference type="ARBA" id="ARBA00004571"/>
    </source>
</evidence>
<evidence type="ECO:0000256" key="9">
    <source>
        <dbReference type="RuleBase" id="RU003357"/>
    </source>
</evidence>
<dbReference type="PROSITE" id="PS52016">
    <property type="entry name" value="TONB_DEPENDENT_REC_3"/>
    <property type="match status" value="1"/>
</dbReference>
<evidence type="ECO:0000259" key="12">
    <source>
        <dbReference type="Pfam" id="PF00593"/>
    </source>
</evidence>
<feature type="region of interest" description="Disordered" evidence="10">
    <location>
        <begin position="334"/>
        <end position="358"/>
    </location>
</feature>
<accession>A0A7Y5AQB2</accession>
<gene>
    <name evidence="14" type="ORF">HRH59_08335</name>
</gene>
<evidence type="ECO:0000256" key="4">
    <source>
        <dbReference type="ARBA" id="ARBA00022692"/>
    </source>
</evidence>
<dbReference type="InterPro" id="IPR037066">
    <property type="entry name" value="Plug_dom_sf"/>
</dbReference>
<dbReference type="InterPro" id="IPR039426">
    <property type="entry name" value="TonB-dep_rcpt-like"/>
</dbReference>
<keyword evidence="5 9" id="KW-0798">TonB box</keyword>
<dbReference type="PANTHER" id="PTHR30069:SF40">
    <property type="entry name" value="TONB-DEPENDENT RECEPTOR NMB0964-RELATED"/>
    <property type="match status" value="1"/>
</dbReference>
<evidence type="ECO:0000313" key="14">
    <source>
        <dbReference type="EMBL" id="NRQ42581.1"/>
    </source>
</evidence>
<dbReference type="Gene3D" id="2.40.170.20">
    <property type="entry name" value="TonB-dependent receptor, beta-barrel domain"/>
    <property type="match status" value="1"/>
</dbReference>
<dbReference type="InterPro" id="IPR012910">
    <property type="entry name" value="Plug_dom"/>
</dbReference>
<feature type="domain" description="TonB-dependent receptor-like beta-barrel" evidence="12">
    <location>
        <begin position="390"/>
        <end position="757"/>
    </location>
</feature>
<keyword evidence="11" id="KW-0732">Signal</keyword>
<dbReference type="InterPro" id="IPR000531">
    <property type="entry name" value="Beta-barrel_TonB"/>
</dbReference>
<dbReference type="GO" id="GO:0015344">
    <property type="term" value="F:siderophore uptake transmembrane transporter activity"/>
    <property type="evidence" value="ECO:0007669"/>
    <property type="project" value="TreeGrafter"/>
</dbReference>
<keyword evidence="6 8" id="KW-0472">Membrane</keyword>
<dbReference type="PANTHER" id="PTHR30069">
    <property type="entry name" value="TONB-DEPENDENT OUTER MEMBRANE RECEPTOR"/>
    <property type="match status" value="1"/>
</dbReference>
<evidence type="ECO:0000256" key="3">
    <source>
        <dbReference type="ARBA" id="ARBA00022452"/>
    </source>
</evidence>
<comment type="caution">
    <text evidence="14">The sequence shown here is derived from an EMBL/GenBank/DDBJ whole genome shotgun (WGS) entry which is preliminary data.</text>
</comment>
<comment type="subcellular location">
    <subcellularLocation>
        <location evidence="1 8">Cell outer membrane</location>
        <topology evidence="1 8">Multi-pass membrane protein</topology>
    </subcellularLocation>
</comment>
<evidence type="ECO:0000256" key="6">
    <source>
        <dbReference type="ARBA" id="ARBA00023136"/>
    </source>
</evidence>
<evidence type="ECO:0000256" key="11">
    <source>
        <dbReference type="SAM" id="SignalP"/>
    </source>
</evidence>
<dbReference type="Proteomes" id="UP000523161">
    <property type="component" value="Unassembled WGS sequence"/>
</dbReference>
<sequence>MRSLSALPRYSLLAALVSLTFSASAQESAQRYDGVITDAQGQPLKNARVHIHGRQQYVYADEQGRFSIQAPANAELHVSAAGYGDSFVTVTPAQPQLNINLTPGGIERIVVAASGIHKYNLEMATPVSVLTGEELSRRSEPTIGETLKYEPGVHANYYGPVASSPVIRGLDGPRVRILNNGLDTADVSRIGPDHAISADAITAQQIEVLRGPATLLYGSGAIGGVINVVDNRIPRQLRADSETKLESRYVDVSDEKTVALNHEGSSNNIAWHVDGFNRDTSDYDVPRFSNDEGETASRLENSWTQSKALNGGLSYIGNRGLFGISIGRLESDYGIPGHHHHDEHEEEHDDHEAHDEEHADEGVFAKLKQNRVSMAGEWYTPFAGIETLSFNAAYTDYQHQEIEDGSVGTTFKNKALESRLSLEHEELGGWHGLVGYHLQRADYRAFGEEAFTPDSETLSHAVFVLEEKQFGNISAQLGGRIERTTHDATGLAIGHDTDITTSVSDDFTALSASAGLVWEFVPGFSWALALSRSERAPGAAELYSNGAHIATSSYELGMRYQLHDGEIELSEQKPEKETANNVDITFRSFKGDLSFTYNFFYNKVRNYLYLADTGLTMADLAHDEHDEEHDEAGHEAHESFAVYQYRQQDAILYGLEFEARYRLDEAQSVNVFVDTVRAKLDGGDYLPRIPPYKTGLGYQYKGISWSADIGVTRYAKQTKVAANEAPTKAYTLLDASLNYDFSLSQLDMTAFLRGTNLTNELGFVHSSFIKADAPLPGRAITLGLRATF</sequence>
<proteinExistence type="inferred from homology"/>
<feature type="domain" description="TonB-dependent receptor plug" evidence="13">
    <location>
        <begin position="122"/>
        <end position="225"/>
    </location>
</feature>
<dbReference type="Gene3D" id="2.170.130.10">
    <property type="entry name" value="TonB-dependent receptor, plug domain"/>
    <property type="match status" value="1"/>
</dbReference>
<reference evidence="14 15" key="1">
    <citation type="submission" date="2020-06" db="EMBL/GenBank/DDBJ databases">
        <title>Rheinheimera sp. nov., a marine bacterium isolated from coastal.</title>
        <authorList>
            <person name="Yu Q."/>
            <person name="Qi Y."/>
            <person name="Pu J."/>
        </authorList>
    </citation>
    <scope>NUCLEOTIDE SEQUENCE [LARGE SCALE GENOMIC DNA]</scope>
    <source>
        <strain evidence="14 15">YQF-2</strain>
    </source>
</reference>
<evidence type="ECO:0000256" key="10">
    <source>
        <dbReference type="SAM" id="MobiDB-lite"/>
    </source>
</evidence>
<evidence type="ECO:0000256" key="8">
    <source>
        <dbReference type="PROSITE-ProRule" id="PRU01360"/>
    </source>
</evidence>
<keyword evidence="7 8" id="KW-0998">Cell outer membrane</keyword>
<dbReference type="SUPFAM" id="SSF49464">
    <property type="entry name" value="Carboxypeptidase regulatory domain-like"/>
    <property type="match status" value="1"/>
</dbReference>
<dbReference type="GO" id="GO:0044718">
    <property type="term" value="P:siderophore transmembrane transport"/>
    <property type="evidence" value="ECO:0007669"/>
    <property type="project" value="TreeGrafter"/>
</dbReference>
<dbReference type="Gene3D" id="2.60.40.1120">
    <property type="entry name" value="Carboxypeptidase-like, regulatory domain"/>
    <property type="match status" value="1"/>
</dbReference>
<name>A0A7Y5AQB2_9GAMM</name>